<dbReference type="Proteomes" id="UP000008394">
    <property type="component" value="Chromosome"/>
</dbReference>
<feature type="compositionally biased region" description="Basic and acidic residues" evidence="1">
    <location>
        <begin position="160"/>
        <end position="181"/>
    </location>
</feature>
<evidence type="ECO:0000256" key="1">
    <source>
        <dbReference type="SAM" id="MobiDB-lite"/>
    </source>
</evidence>
<protein>
    <submittedName>
        <fullName evidence="2">Uncharacterized protein</fullName>
    </submittedName>
</protein>
<sequence length="196" mass="21434">MRKRATRRKSPSTKRPTRPTDPPNRPRMRPSRGVHAGRIDTGVRTKPLATHRQGASLYAGPARMFPTGQSPPGAPFVRGYSGGIGSGATRTRAALEIGAIMAEQQNIPDTNTHEGLGAVSADQVKQMEQIVSDTDHPYTDPITGKPNEDIPENEVGVSDASKEAKQDAAQREELAIDRPEETDNENQWEDPYLEDK</sequence>
<feature type="region of interest" description="Disordered" evidence="1">
    <location>
        <begin position="132"/>
        <end position="196"/>
    </location>
</feature>
<evidence type="ECO:0000313" key="2">
    <source>
        <dbReference type="EMBL" id="AEK30759.1"/>
    </source>
</evidence>
<dbReference type="EMBL" id="CP002915">
    <property type="protein sequence ID" value="AEK30759.1"/>
    <property type="molecule type" value="Genomic_DNA"/>
</dbReference>
<gene>
    <name evidence="2" type="ORF">BALAC2494_01425</name>
</gene>
<dbReference type="AlphaFoldDB" id="A0A806FKG5"/>
<feature type="compositionally biased region" description="Basic residues" evidence="1">
    <location>
        <begin position="1"/>
        <end position="17"/>
    </location>
</feature>
<feature type="compositionally biased region" description="Acidic residues" evidence="1">
    <location>
        <begin position="182"/>
        <end position="196"/>
    </location>
</feature>
<feature type="region of interest" description="Disordered" evidence="1">
    <location>
        <begin position="1"/>
        <end position="52"/>
    </location>
</feature>
<reference evidence="2 3" key="1">
    <citation type="journal article" date="2011" name="J. Bacteriol.">
        <title>Genome Sequence of the Probiotic Strain Bifidobacterium animalis subsp. lactis CNCM I-2494.</title>
        <authorList>
            <person name="Chervaux C."/>
            <person name="Grimaldi C."/>
            <person name="Bolotin A."/>
            <person name="Quinquis B."/>
            <person name="Legrain-Raspaud S."/>
            <person name="van Hylckama Vlieg J.E."/>
            <person name="Denariaz G."/>
            <person name="Smokvina T."/>
        </authorList>
    </citation>
    <scope>NUCLEOTIDE SEQUENCE [LARGE SCALE GENOMIC DNA]</scope>
    <source>
        <strain evidence="2 3">CNCM I-2494</strain>
    </source>
</reference>
<organism evidence="2 3">
    <name type="scientific">Bifidobacterium animalis subsp. lactis CNCM I-2494</name>
    <dbReference type="NCBI Taxonomy" id="1042403"/>
    <lineage>
        <taxon>Bacteria</taxon>
        <taxon>Bacillati</taxon>
        <taxon>Actinomycetota</taxon>
        <taxon>Actinomycetes</taxon>
        <taxon>Bifidobacteriales</taxon>
        <taxon>Bifidobacteriaceae</taxon>
        <taxon>Bifidobacterium</taxon>
    </lineage>
</organism>
<accession>A0A806FKG5</accession>
<name>A0A806FKG5_BIFAN</name>
<evidence type="ECO:0000313" key="3">
    <source>
        <dbReference type="Proteomes" id="UP000008394"/>
    </source>
</evidence>
<proteinExistence type="predicted"/>
<dbReference type="KEGG" id="bnm:BALAC2494_01425"/>